<dbReference type="EMBL" id="JAINUG010000011">
    <property type="protein sequence ID" value="KAJ8414858.1"/>
    <property type="molecule type" value="Genomic_DNA"/>
</dbReference>
<dbReference type="Proteomes" id="UP001221898">
    <property type="component" value="Unassembled WGS sequence"/>
</dbReference>
<evidence type="ECO:0000313" key="2">
    <source>
        <dbReference type="EMBL" id="KAJ8414858.1"/>
    </source>
</evidence>
<protein>
    <submittedName>
        <fullName evidence="2">Uncharacterized protein</fullName>
    </submittedName>
</protein>
<dbReference type="AlphaFoldDB" id="A0AAD7T6G0"/>
<comment type="caution">
    <text evidence="2">The sequence shown here is derived from an EMBL/GenBank/DDBJ whole genome shotgun (WGS) entry which is preliminary data.</text>
</comment>
<name>A0AAD7T6G0_9TELE</name>
<gene>
    <name evidence="2" type="ORF">AAFF_G00023810</name>
</gene>
<keyword evidence="3" id="KW-1185">Reference proteome</keyword>
<evidence type="ECO:0000256" key="1">
    <source>
        <dbReference type="SAM" id="MobiDB-lite"/>
    </source>
</evidence>
<accession>A0AAD7T6G0</accession>
<proteinExistence type="predicted"/>
<reference evidence="2" key="1">
    <citation type="journal article" date="2023" name="Science">
        <title>Genome structures resolve the early diversification of teleost fishes.</title>
        <authorList>
            <person name="Parey E."/>
            <person name="Louis A."/>
            <person name="Montfort J."/>
            <person name="Bouchez O."/>
            <person name="Roques C."/>
            <person name="Iampietro C."/>
            <person name="Lluch J."/>
            <person name="Castinel A."/>
            <person name="Donnadieu C."/>
            <person name="Desvignes T."/>
            <person name="Floi Bucao C."/>
            <person name="Jouanno E."/>
            <person name="Wen M."/>
            <person name="Mejri S."/>
            <person name="Dirks R."/>
            <person name="Jansen H."/>
            <person name="Henkel C."/>
            <person name="Chen W.J."/>
            <person name="Zahm M."/>
            <person name="Cabau C."/>
            <person name="Klopp C."/>
            <person name="Thompson A.W."/>
            <person name="Robinson-Rechavi M."/>
            <person name="Braasch I."/>
            <person name="Lecointre G."/>
            <person name="Bobe J."/>
            <person name="Postlethwait J.H."/>
            <person name="Berthelot C."/>
            <person name="Roest Crollius H."/>
            <person name="Guiguen Y."/>
        </authorList>
    </citation>
    <scope>NUCLEOTIDE SEQUENCE</scope>
    <source>
        <strain evidence="2">NC1722</strain>
    </source>
</reference>
<organism evidence="2 3">
    <name type="scientific">Aldrovandia affinis</name>
    <dbReference type="NCBI Taxonomy" id="143900"/>
    <lineage>
        <taxon>Eukaryota</taxon>
        <taxon>Metazoa</taxon>
        <taxon>Chordata</taxon>
        <taxon>Craniata</taxon>
        <taxon>Vertebrata</taxon>
        <taxon>Euteleostomi</taxon>
        <taxon>Actinopterygii</taxon>
        <taxon>Neopterygii</taxon>
        <taxon>Teleostei</taxon>
        <taxon>Notacanthiformes</taxon>
        <taxon>Halosauridae</taxon>
        <taxon>Aldrovandia</taxon>
    </lineage>
</organism>
<sequence length="127" mass="13977">MECSGGVEAEAPGHTRRTGCGVNRRSCPAARSQLTNTVHSRYGHGHAPKDNRNRNRRDTSKGLPLHEGQRWPKSPRSSGTEEELRMGPDLILTPACLNIQDVRATVTSCFSLDPTVELNLALDFKVK</sequence>
<evidence type="ECO:0000313" key="3">
    <source>
        <dbReference type="Proteomes" id="UP001221898"/>
    </source>
</evidence>
<feature type="compositionally biased region" description="Basic and acidic residues" evidence="1">
    <location>
        <begin position="47"/>
        <end position="60"/>
    </location>
</feature>
<feature type="region of interest" description="Disordered" evidence="1">
    <location>
        <begin position="1"/>
        <end position="84"/>
    </location>
</feature>